<sequence>MKLSGLMRIALLFGSSMLLCHTGVSQAPPSGGGAYLDSSTNWDFSLGGSYARVLSGTSTGNVGGWNATLANFPYDSHPWIGAMVDLGGYYVSQPGKDSQYYSVMGGPAVTLRVTRIQPYARVMLGRVLKSASNSTTASTNGQGMPRVLGSGSEPAADASTTASTGWQGYFGLDAGGGLDYPITSRCAVRLEADWTPFWVNSQRQNNVRAAVGLDWRF</sequence>
<name>A0A1H6BRP2_9BACT</name>
<dbReference type="Proteomes" id="UP000236728">
    <property type="component" value="Unassembled WGS sequence"/>
</dbReference>
<dbReference type="SUPFAM" id="SSF56925">
    <property type="entry name" value="OMPA-like"/>
    <property type="match status" value="1"/>
</dbReference>
<accession>A0A1H6BRP2</accession>
<proteinExistence type="predicted"/>
<gene>
    <name evidence="3" type="ORF">SAMN05421819_3948</name>
</gene>
<dbReference type="InterPro" id="IPR011250">
    <property type="entry name" value="OMP/PagP_B-barrel"/>
</dbReference>
<protein>
    <recommendedName>
        <fullName evidence="5">Outer membrane protein beta-barrel domain-containing protein</fullName>
    </recommendedName>
</protein>
<evidence type="ECO:0008006" key="5">
    <source>
        <dbReference type="Google" id="ProtNLM"/>
    </source>
</evidence>
<keyword evidence="4" id="KW-1185">Reference proteome</keyword>
<dbReference type="EMBL" id="FNVA01000007">
    <property type="protein sequence ID" value="SEG63135.1"/>
    <property type="molecule type" value="Genomic_DNA"/>
</dbReference>
<reference evidence="3 4" key="1">
    <citation type="submission" date="2016-10" db="EMBL/GenBank/DDBJ databases">
        <authorList>
            <person name="de Groot N.N."/>
        </authorList>
    </citation>
    <scope>NUCLEOTIDE SEQUENCE [LARGE SCALE GENOMIC DNA]</scope>
    <source>
        <strain evidence="3 4">DSM 22489</strain>
    </source>
</reference>
<evidence type="ECO:0000256" key="2">
    <source>
        <dbReference type="SAM" id="SignalP"/>
    </source>
</evidence>
<feature type="chain" id="PRO_5009294160" description="Outer membrane protein beta-barrel domain-containing protein" evidence="2">
    <location>
        <begin position="28"/>
        <end position="217"/>
    </location>
</feature>
<evidence type="ECO:0000313" key="4">
    <source>
        <dbReference type="Proteomes" id="UP000236728"/>
    </source>
</evidence>
<feature type="region of interest" description="Disordered" evidence="1">
    <location>
        <begin position="133"/>
        <end position="160"/>
    </location>
</feature>
<keyword evidence="2" id="KW-0732">Signal</keyword>
<evidence type="ECO:0000313" key="3">
    <source>
        <dbReference type="EMBL" id="SEG63135.1"/>
    </source>
</evidence>
<dbReference type="RefSeq" id="WP_103934780.1">
    <property type="nucleotide sequence ID" value="NZ_FNVA01000007.1"/>
</dbReference>
<dbReference type="AlphaFoldDB" id="A0A1H6BRP2"/>
<evidence type="ECO:0000256" key="1">
    <source>
        <dbReference type="SAM" id="MobiDB-lite"/>
    </source>
</evidence>
<organism evidence="3 4">
    <name type="scientific">Bryocella elongata</name>
    <dbReference type="NCBI Taxonomy" id="863522"/>
    <lineage>
        <taxon>Bacteria</taxon>
        <taxon>Pseudomonadati</taxon>
        <taxon>Acidobacteriota</taxon>
        <taxon>Terriglobia</taxon>
        <taxon>Terriglobales</taxon>
        <taxon>Acidobacteriaceae</taxon>
        <taxon>Bryocella</taxon>
    </lineage>
</organism>
<feature type="signal peptide" evidence="2">
    <location>
        <begin position="1"/>
        <end position="27"/>
    </location>
</feature>